<evidence type="ECO:0000259" key="2">
    <source>
        <dbReference type="Pfam" id="PF00561"/>
    </source>
</evidence>
<dbReference type="Gene3D" id="3.40.50.1820">
    <property type="entry name" value="alpha/beta hydrolase"/>
    <property type="match status" value="1"/>
</dbReference>
<dbReference type="InterPro" id="IPR050266">
    <property type="entry name" value="AB_hydrolase_sf"/>
</dbReference>
<dbReference type="InterPro" id="IPR029058">
    <property type="entry name" value="AB_hydrolase_fold"/>
</dbReference>
<evidence type="ECO:0000313" key="4">
    <source>
        <dbReference type="Proteomes" id="UP000094849"/>
    </source>
</evidence>
<dbReference type="SUPFAM" id="SSF53474">
    <property type="entry name" value="alpha/beta-Hydrolases"/>
    <property type="match status" value="1"/>
</dbReference>
<dbReference type="Proteomes" id="UP000094849">
    <property type="component" value="Unassembled WGS sequence"/>
</dbReference>
<dbReference type="STRING" id="1818881.A3196_06370"/>
<dbReference type="RefSeq" id="WP_069019394.1">
    <property type="nucleotide sequence ID" value="NZ_LVJY01000003.1"/>
</dbReference>
<dbReference type="PANTHER" id="PTHR43798">
    <property type="entry name" value="MONOACYLGLYCEROL LIPASE"/>
    <property type="match status" value="1"/>
</dbReference>
<keyword evidence="1" id="KW-0378">Hydrolase</keyword>
<dbReference type="AlphaFoldDB" id="A0A1E2UPE4"/>
<sequence length="303" mass="34029">MSIKTTLAICLNWICFLVLLSHAFILSAEEPLKQESYSCSVQQLFICQEETGEVALVFIHGWGGRALFWASQLDYFSSEYAVYAMDLPGHGDSQMVKAEPSISSMAVGLQAFVKQIEADHIVVIGHDIGGYIALSLAVSEVGKQKIKAIYAVESMVDTKVSMPKKQYRRVLKSLRNNFKGTARQMTRDLFSAGSEAEMINWVADSVAETDAELSLGLLNDFMNMDMSAALSVFQGDLVILNTEYNPPRVDLLKRLNSNVRAESVGWSEHFIFLEDSMLFNKVMERLIKTHLKSSRDNRKHERL</sequence>
<proteinExistence type="predicted"/>
<dbReference type="GO" id="GO:0016787">
    <property type="term" value="F:hydrolase activity"/>
    <property type="evidence" value="ECO:0007669"/>
    <property type="project" value="UniProtKB-KW"/>
</dbReference>
<dbReference type="GO" id="GO:0016020">
    <property type="term" value="C:membrane"/>
    <property type="evidence" value="ECO:0007669"/>
    <property type="project" value="TreeGrafter"/>
</dbReference>
<dbReference type="InterPro" id="IPR000073">
    <property type="entry name" value="AB_hydrolase_1"/>
</dbReference>
<gene>
    <name evidence="3" type="ORF">A3196_06370</name>
</gene>
<dbReference type="PANTHER" id="PTHR43798:SF31">
    <property type="entry name" value="AB HYDROLASE SUPERFAMILY PROTEIN YCLE"/>
    <property type="match status" value="1"/>
</dbReference>
<evidence type="ECO:0000313" key="3">
    <source>
        <dbReference type="EMBL" id="ODB96414.1"/>
    </source>
</evidence>
<organism evidence="3 4">
    <name type="scientific">Candidatus Thiodiazotropha endoloripes</name>
    <dbReference type="NCBI Taxonomy" id="1818881"/>
    <lineage>
        <taxon>Bacteria</taxon>
        <taxon>Pseudomonadati</taxon>
        <taxon>Pseudomonadota</taxon>
        <taxon>Gammaproteobacteria</taxon>
        <taxon>Chromatiales</taxon>
        <taxon>Sedimenticolaceae</taxon>
        <taxon>Candidatus Thiodiazotropha</taxon>
    </lineage>
</organism>
<protein>
    <recommendedName>
        <fullName evidence="2">AB hydrolase-1 domain-containing protein</fullName>
    </recommendedName>
</protein>
<dbReference type="OrthoDB" id="7055710at2"/>
<dbReference type="EMBL" id="LVJZ01000003">
    <property type="protein sequence ID" value="ODB96414.1"/>
    <property type="molecule type" value="Genomic_DNA"/>
</dbReference>
<reference evidence="3 4" key="1">
    <citation type="submission" date="2016-03" db="EMBL/GenBank/DDBJ databases">
        <title>Chemosynthetic sulphur-oxidizing symbionts of marine invertebrate animals are capable of nitrogen fixation.</title>
        <authorList>
            <person name="Petersen J.M."/>
            <person name="Kemper A."/>
            <person name="Gruber-Vodicka H."/>
            <person name="Cardini U."/>
            <person name="Geest Mvander."/>
            <person name="Kleiner M."/>
            <person name="Bulgheresi S."/>
            <person name="Fussmann M."/>
            <person name="Herbold C."/>
            <person name="Seah B.K.B."/>
            <person name="Antony C.Paul."/>
            <person name="Liu D."/>
            <person name="Belitz A."/>
            <person name="Weber M."/>
        </authorList>
    </citation>
    <scope>NUCLEOTIDE SEQUENCE [LARGE SCALE GENOMIC DNA]</scope>
    <source>
        <strain evidence="3">G_D</strain>
    </source>
</reference>
<accession>A0A1E2UPE4</accession>
<evidence type="ECO:0000256" key="1">
    <source>
        <dbReference type="ARBA" id="ARBA00022801"/>
    </source>
</evidence>
<name>A0A1E2UPE4_9GAMM</name>
<dbReference type="Pfam" id="PF00561">
    <property type="entry name" value="Abhydrolase_1"/>
    <property type="match status" value="1"/>
</dbReference>
<feature type="domain" description="AB hydrolase-1" evidence="2">
    <location>
        <begin position="55"/>
        <end position="194"/>
    </location>
</feature>
<keyword evidence="4" id="KW-1185">Reference proteome</keyword>
<comment type="caution">
    <text evidence="3">The sequence shown here is derived from an EMBL/GenBank/DDBJ whole genome shotgun (WGS) entry which is preliminary data.</text>
</comment>